<dbReference type="Proteomes" id="UP000019488">
    <property type="component" value="Unassembled WGS sequence"/>
</dbReference>
<dbReference type="EMBL" id="BAKI01000019">
    <property type="protein sequence ID" value="GAF36866.1"/>
    <property type="molecule type" value="Genomic_DNA"/>
</dbReference>
<dbReference type="Proteomes" id="UP000051966">
    <property type="component" value="Unassembled WGS sequence"/>
</dbReference>
<evidence type="ECO:0000313" key="4">
    <source>
        <dbReference type="Proteomes" id="UP000051966"/>
    </source>
</evidence>
<proteinExistence type="predicted"/>
<evidence type="ECO:0000313" key="1">
    <source>
        <dbReference type="EMBL" id="GAF36866.1"/>
    </source>
</evidence>
<keyword evidence="4" id="KW-1185">Reference proteome</keyword>
<organism evidence="1 3">
    <name type="scientific">Lentilactobacillus farraginis DSM 18382 = JCM 14108</name>
    <dbReference type="NCBI Taxonomy" id="1423743"/>
    <lineage>
        <taxon>Bacteria</taxon>
        <taxon>Bacillati</taxon>
        <taxon>Bacillota</taxon>
        <taxon>Bacilli</taxon>
        <taxon>Lactobacillales</taxon>
        <taxon>Lactobacillaceae</taxon>
        <taxon>Lentilactobacillus</taxon>
    </lineage>
</organism>
<comment type="caution">
    <text evidence="1">The sequence shown here is derived from an EMBL/GenBank/DDBJ whole genome shotgun (WGS) entry which is preliminary data.</text>
</comment>
<gene>
    <name evidence="2" type="ORF">FD41_GL000605</name>
    <name evidence="1" type="ORF">JCM14108_1856</name>
</gene>
<dbReference type="EMBL" id="AZFY01000104">
    <property type="protein sequence ID" value="KRM06337.1"/>
    <property type="molecule type" value="Genomic_DNA"/>
</dbReference>
<dbReference type="AlphaFoldDB" id="X0PJQ4"/>
<evidence type="ECO:0000313" key="3">
    <source>
        <dbReference type="Proteomes" id="UP000019488"/>
    </source>
</evidence>
<dbReference type="PATRIC" id="fig|1423743.5.peg.620"/>
<name>X0PJQ4_9LACO</name>
<evidence type="ECO:0000313" key="2">
    <source>
        <dbReference type="EMBL" id="KRM06337.1"/>
    </source>
</evidence>
<sequence>MIVADMEPENVISELAGKNLITATTAGDYLAKNLQTSLSTGQQAALQALTVLSRDGNVVDLSLLIQIKIYFQAGQPVIIQPQQLAKLILKPDASTNSAHEINGFELIIDLTLKKHQAEFENNLSQLTHLQNITRLELFGQGKRVNYSVNWSPMSNPVVENVNQHLTKLDRAVFIYALPKTKYSMRMAVAAARYPRNFDQLIAEFHARNPERALPEIRRVFMTQLSEMLKAATLKRETKPKFELLVDKSKARSDEEFYDNWDPVLFDPRSGEKYAGINMESYESLMAMSVRIPHGPFWQGFTWLLWEISWFGILTEPRQKAIDKAEQSLQNQLEEIKHFDDATNRMKRFIDWYVKQHISDPNLPDFVAKYWPLTTGRREPLIAGEPDVVITEQDPKLLNEFMANYGAEYYRVTG</sequence>
<protein>
    <submittedName>
        <fullName evidence="1">Uncharacterized protein</fullName>
    </submittedName>
</protein>
<reference evidence="1" key="1">
    <citation type="journal article" date="2014" name="Genome Announc.">
        <title>Draft Genome Sequences of Two Lactobacillus Strains, L. farraginis JCM 14108T and L. composti JCM 14202T, Isolated from Compost of Distilled Shochu Residue.</title>
        <authorList>
            <person name="Yuki M."/>
            <person name="Oshima K."/>
            <person name="Suda W."/>
            <person name="Kitahara M."/>
            <person name="Kitamura K."/>
            <person name="Iida T."/>
            <person name="Hattori M."/>
            <person name="Ohkuma M."/>
        </authorList>
    </citation>
    <scope>NUCLEOTIDE SEQUENCE [LARGE SCALE GENOMIC DNA]</scope>
    <source>
        <strain evidence="1">JCM 14108</strain>
    </source>
</reference>
<accession>X0PJQ4</accession>
<dbReference type="eggNOG" id="ENOG5030AZM">
    <property type="taxonomic scope" value="Bacteria"/>
</dbReference>
<reference evidence="2 4" key="2">
    <citation type="journal article" date="2015" name="Genome Announc.">
        <title>Expanding the biotechnology potential of lactobacilli through comparative genomics of 213 strains and associated genera.</title>
        <authorList>
            <person name="Sun Z."/>
            <person name="Harris H.M."/>
            <person name="McCann A."/>
            <person name="Guo C."/>
            <person name="Argimon S."/>
            <person name="Zhang W."/>
            <person name="Yang X."/>
            <person name="Jeffery I.B."/>
            <person name="Cooney J.C."/>
            <person name="Kagawa T.F."/>
            <person name="Liu W."/>
            <person name="Song Y."/>
            <person name="Salvetti E."/>
            <person name="Wrobel A."/>
            <person name="Rasinkangas P."/>
            <person name="Parkhill J."/>
            <person name="Rea M.C."/>
            <person name="O'Sullivan O."/>
            <person name="Ritari J."/>
            <person name="Douillard F.P."/>
            <person name="Paul Ross R."/>
            <person name="Yang R."/>
            <person name="Briner A.E."/>
            <person name="Felis G.E."/>
            <person name="de Vos W.M."/>
            <person name="Barrangou R."/>
            <person name="Klaenhammer T.R."/>
            <person name="Caufield P.W."/>
            <person name="Cui Y."/>
            <person name="Zhang H."/>
            <person name="O'Toole P.W."/>
        </authorList>
    </citation>
    <scope>NUCLEOTIDE SEQUENCE [LARGE SCALE GENOMIC DNA]</scope>
    <source>
        <strain evidence="2 4">DSM 18382</strain>
    </source>
</reference>